<evidence type="ECO:0000256" key="5">
    <source>
        <dbReference type="ARBA" id="ARBA00023002"/>
    </source>
</evidence>
<keyword evidence="5 9" id="KW-0560">Oxidoreductase</keyword>
<evidence type="ECO:0000256" key="4">
    <source>
        <dbReference type="ARBA" id="ARBA00022723"/>
    </source>
</evidence>
<dbReference type="GO" id="GO:0016125">
    <property type="term" value="P:sterol metabolic process"/>
    <property type="evidence" value="ECO:0007669"/>
    <property type="project" value="TreeGrafter"/>
</dbReference>
<dbReference type="RefSeq" id="WP_106094303.1">
    <property type="nucleotide sequence ID" value="NZ_PVNL01000138.1"/>
</dbReference>
<proteinExistence type="inferred from homology"/>
<evidence type="ECO:0000313" key="10">
    <source>
        <dbReference type="EMBL" id="PRP95224.1"/>
    </source>
</evidence>
<keyword evidence="6 8" id="KW-0408">Iron</keyword>
<dbReference type="PROSITE" id="PS00086">
    <property type="entry name" value="CYTOCHROME_P450"/>
    <property type="match status" value="1"/>
</dbReference>
<dbReference type="PANTHER" id="PTHR24286:SF24">
    <property type="entry name" value="LANOSTEROL 14-ALPHA DEMETHYLASE"/>
    <property type="match status" value="1"/>
</dbReference>
<gene>
    <name evidence="10" type="ORF">ENSA7_75380</name>
</gene>
<evidence type="ECO:0000313" key="11">
    <source>
        <dbReference type="Proteomes" id="UP000238823"/>
    </source>
</evidence>
<dbReference type="GO" id="GO:0005506">
    <property type="term" value="F:iron ion binding"/>
    <property type="evidence" value="ECO:0007669"/>
    <property type="project" value="InterPro"/>
</dbReference>
<keyword evidence="4 8" id="KW-0479">Metal-binding</keyword>
<evidence type="ECO:0000256" key="3">
    <source>
        <dbReference type="ARBA" id="ARBA00022617"/>
    </source>
</evidence>
<dbReference type="GO" id="GO:0020037">
    <property type="term" value="F:heme binding"/>
    <property type="evidence" value="ECO:0007669"/>
    <property type="project" value="InterPro"/>
</dbReference>
<dbReference type="InterPro" id="IPR036396">
    <property type="entry name" value="Cyt_P450_sf"/>
</dbReference>
<reference evidence="10 11" key="1">
    <citation type="submission" date="2018-03" db="EMBL/GenBank/DDBJ databases">
        <title>Draft Genome Sequences of the Obligatory Marine Myxobacteria Enhygromyxa salina SWB007.</title>
        <authorList>
            <person name="Poehlein A."/>
            <person name="Moghaddam J.A."/>
            <person name="Harms H."/>
            <person name="Alanjari M."/>
            <person name="Koenig G.M."/>
            <person name="Daniel R."/>
            <person name="Schaeberle T.F."/>
        </authorList>
    </citation>
    <scope>NUCLEOTIDE SEQUENCE [LARGE SCALE GENOMIC DNA]</scope>
    <source>
        <strain evidence="10 11">SWB007</strain>
    </source>
</reference>
<dbReference type="InterPro" id="IPR001128">
    <property type="entry name" value="Cyt_P450"/>
</dbReference>
<dbReference type="PRINTS" id="PR00385">
    <property type="entry name" value="P450"/>
</dbReference>
<comment type="cofactor">
    <cofactor evidence="1 8">
        <name>heme</name>
        <dbReference type="ChEBI" id="CHEBI:30413"/>
    </cofactor>
</comment>
<evidence type="ECO:0000256" key="8">
    <source>
        <dbReference type="PIRSR" id="PIRSR602403-1"/>
    </source>
</evidence>
<dbReference type="SUPFAM" id="SSF48264">
    <property type="entry name" value="Cytochrome P450"/>
    <property type="match status" value="1"/>
</dbReference>
<dbReference type="GO" id="GO:0004497">
    <property type="term" value="F:monooxygenase activity"/>
    <property type="evidence" value="ECO:0007669"/>
    <property type="project" value="UniProtKB-KW"/>
</dbReference>
<organism evidence="10 11">
    <name type="scientific">Enhygromyxa salina</name>
    <dbReference type="NCBI Taxonomy" id="215803"/>
    <lineage>
        <taxon>Bacteria</taxon>
        <taxon>Pseudomonadati</taxon>
        <taxon>Myxococcota</taxon>
        <taxon>Polyangia</taxon>
        <taxon>Nannocystales</taxon>
        <taxon>Nannocystaceae</taxon>
        <taxon>Enhygromyxa</taxon>
    </lineage>
</organism>
<evidence type="ECO:0000256" key="1">
    <source>
        <dbReference type="ARBA" id="ARBA00001971"/>
    </source>
</evidence>
<name>A0A2S9XQT2_9BACT</name>
<comment type="similarity">
    <text evidence="2 9">Belongs to the cytochrome P450 family.</text>
</comment>
<dbReference type="GO" id="GO:0016705">
    <property type="term" value="F:oxidoreductase activity, acting on paired donors, with incorporation or reduction of molecular oxygen"/>
    <property type="evidence" value="ECO:0007669"/>
    <property type="project" value="InterPro"/>
</dbReference>
<keyword evidence="7 9" id="KW-0503">Monooxygenase</keyword>
<accession>A0A2S9XQT2</accession>
<sequence length="435" mass="48385">MSKPARDAPKLPGRWPILGNIPRFSRDAVGLLRDAQNQLGPVFWIDLGFGNNAFIVMSDEGFTLLKNKDTNSSHLREFPILGSSMLTVDGPQHRRMRGASSSAFTPAGLSRASVGELIAQTLEGRIATWRGRDRVPIVQEAKVIALEVIFRIMGVDVDDLPYWSRWYTEFLYGAINIKLMFPGSPAWRARRGRRRLEVKMLEIIAQARAQGDRDSLVGAMAHGKDDDGAGMSEQELIDNLLVLGLAGHETTASTMAWSMFHLASSASAWTRLVDEAQALAELPRDPTEMAQVAPFALAVFRESLRLYPPVVIDSRLAHERFELEGYVIEPDMVVATSLLHLSRDPQRYPDPDDWQPQRWLDHDRKPTALENCQFGGGPHFCLGYHVALLEGAMFLVHVARTLSNWGVRPQPLGSIPKATFLPLTQPPGKAQIRLG</sequence>
<evidence type="ECO:0000256" key="9">
    <source>
        <dbReference type="RuleBase" id="RU000461"/>
    </source>
</evidence>
<evidence type="ECO:0000256" key="7">
    <source>
        <dbReference type="ARBA" id="ARBA00023033"/>
    </source>
</evidence>
<dbReference type="Proteomes" id="UP000238823">
    <property type="component" value="Unassembled WGS sequence"/>
</dbReference>
<comment type="caution">
    <text evidence="10">The sequence shown here is derived from an EMBL/GenBank/DDBJ whole genome shotgun (WGS) entry which is preliminary data.</text>
</comment>
<dbReference type="OrthoDB" id="9764248at2"/>
<dbReference type="InterPro" id="IPR017972">
    <property type="entry name" value="Cyt_P450_CS"/>
</dbReference>
<evidence type="ECO:0000256" key="6">
    <source>
        <dbReference type="ARBA" id="ARBA00023004"/>
    </source>
</evidence>
<keyword evidence="3 8" id="KW-0349">Heme</keyword>
<feature type="binding site" description="axial binding residue" evidence="8">
    <location>
        <position position="381"/>
    </location>
    <ligand>
        <name>heme</name>
        <dbReference type="ChEBI" id="CHEBI:30413"/>
    </ligand>
    <ligandPart>
        <name>Fe</name>
        <dbReference type="ChEBI" id="CHEBI:18248"/>
    </ligandPart>
</feature>
<dbReference type="Gene3D" id="1.10.630.10">
    <property type="entry name" value="Cytochrome P450"/>
    <property type="match status" value="1"/>
</dbReference>
<dbReference type="PANTHER" id="PTHR24286">
    <property type="entry name" value="CYTOCHROME P450 26"/>
    <property type="match status" value="1"/>
</dbReference>
<dbReference type="AlphaFoldDB" id="A0A2S9XQT2"/>
<dbReference type="EMBL" id="PVNL01000138">
    <property type="protein sequence ID" value="PRP95224.1"/>
    <property type="molecule type" value="Genomic_DNA"/>
</dbReference>
<protein>
    <submittedName>
        <fullName evidence="10">Putative cytochrome P450</fullName>
        <ecNumber evidence="10">1.14.-.-</ecNumber>
    </submittedName>
</protein>
<evidence type="ECO:0000256" key="2">
    <source>
        <dbReference type="ARBA" id="ARBA00010617"/>
    </source>
</evidence>
<dbReference type="Pfam" id="PF00067">
    <property type="entry name" value="p450"/>
    <property type="match status" value="2"/>
</dbReference>
<dbReference type="PRINTS" id="PR00465">
    <property type="entry name" value="EP450IV"/>
</dbReference>
<dbReference type="InterPro" id="IPR002403">
    <property type="entry name" value="Cyt_P450_E_grp-IV"/>
</dbReference>
<dbReference type="EC" id="1.14.-.-" evidence="10"/>